<dbReference type="GO" id="GO:0005737">
    <property type="term" value="C:cytoplasm"/>
    <property type="evidence" value="ECO:0007669"/>
    <property type="project" value="TreeGrafter"/>
</dbReference>
<dbReference type="GO" id="GO:0004197">
    <property type="term" value="F:cysteine-type endopeptidase activity"/>
    <property type="evidence" value="ECO:0007669"/>
    <property type="project" value="InterPro"/>
</dbReference>
<dbReference type="EMBL" id="OKRB01000117">
    <property type="protein sequence ID" value="SPE27171.1"/>
    <property type="molecule type" value="Genomic_DNA"/>
</dbReference>
<dbReference type="InterPro" id="IPR011600">
    <property type="entry name" value="Pept_C14_caspase"/>
</dbReference>
<dbReference type="SUPFAM" id="SSF52129">
    <property type="entry name" value="Caspase-like"/>
    <property type="match status" value="1"/>
</dbReference>
<accession>A0A2N9LVB8</accession>
<proteinExistence type="predicted"/>
<dbReference type="AlphaFoldDB" id="A0A2N9LVB8"/>
<dbReference type="Gene3D" id="3.40.50.1460">
    <property type="match status" value="1"/>
</dbReference>
<evidence type="ECO:0000313" key="4">
    <source>
        <dbReference type="Proteomes" id="UP000239735"/>
    </source>
</evidence>
<reference evidence="4" key="1">
    <citation type="submission" date="2018-02" db="EMBL/GenBank/DDBJ databases">
        <authorList>
            <person name="Hausmann B."/>
        </authorList>
    </citation>
    <scope>NUCLEOTIDE SEQUENCE [LARGE SCALE GENOMIC DNA]</scope>
    <source>
        <strain evidence="4">Peat soil MAG SbA5</strain>
    </source>
</reference>
<organism evidence="3 4">
    <name type="scientific">Candidatus Sulfuritelmatomonas gaucii</name>
    <dbReference type="NCBI Taxonomy" id="2043161"/>
    <lineage>
        <taxon>Bacteria</taxon>
        <taxon>Pseudomonadati</taxon>
        <taxon>Acidobacteriota</taxon>
        <taxon>Terriglobia</taxon>
        <taxon>Terriglobales</taxon>
        <taxon>Acidobacteriaceae</taxon>
        <taxon>Candidatus Sulfuritelmatomonas</taxon>
    </lineage>
</organism>
<sequence length="795" mass="83272">MKASVAALCALFGVLAASLAFGQTQRALLIGINTYQPAGTSAEHPAGCVYGRCEMGSFQNLDGSVNDAQAMADLLTSPKFGFPANNVVLLTDPNPPHPRPGVVILPASDTTHDGILATMQKYLVDVPQKGDTVVFYDASHGSLRVNSKGNKLTVLVSGQYVHADSTLVPSDAYKGGYDVRDREMAKIFNAALDKGIHLTVIFDSCHSGGISRGIGPKYRERELAFDPRDIDETPDTTAAPTLRTDNPALVFSAAQQGQTAKEMPTADSATEPHGAFTAALLEALQVLPADAPASLVYERVKAVLEGSNVPDQEPDLDAPAARRAAPLFGGAAGKSSKVRAAALGMGDDGSVSLDIGRVSGLGAGSEFTSMVPNSARQKIVLRVTSLDGLARSSAQIVSPAGAKVGAGDVFELSKWVPADNPPLRIWLWPSSLTEEQILAAAAQVQGAGAALVSDPAEEQWTHVISWDGTNWTLQKAGDSATVNLGATLTAGAIRKNLSAGAKLWVNLPPSSELAAKLKPADSNSAVQFANNLGAANYALTGVVTATGPAYAWYHKSELAAGPLAPNAPPHSPGCSATSQYPVRTDWVPIGSADAIDPASAKLNNYASLLAKVNGWLQLANSPADASPDEFYSLALIPSSGNSPLPADQAARQGDQLKMALMSSDRIIDKRWVYVLDIDCHGRGSVLYPRDYSENQFPNDADNGRQFFLPGAPVLRIGPPYGVDTLVLLSTEQPLADPYVLNFEGVASRGTRGVASPLEKLLNQTSGGTRGFSGEVPTNWSIGLMTVHSVPNTAAN</sequence>
<dbReference type="InterPro" id="IPR029030">
    <property type="entry name" value="Caspase-like_dom_sf"/>
</dbReference>
<evidence type="ECO:0000313" key="3">
    <source>
        <dbReference type="EMBL" id="SPE27171.1"/>
    </source>
</evidence>
<name>A0A2N9LVB8_9BACT</name>
<dbReference type="Pfam" id="PF00656">
    <property type="entry name" value="Peptidase_C14"/>
    <property type="match status" value="1"/>
</dbReference>
<dbReference type="OrthoDB" id="123407at2"/>
<dbReference type="PANTHER" id="PTHR48104:SF30">
    <property type="entry name" value="METACASPASE-1"/>
    <property type="match status" value="1"/>
</dbReference>
<dbReference type="GO" id="GO:0006508">
    <property type="term" value="P:proteolysis"/>
    <property type="evidence" value="ECO:0007669"/>
    <property type="project" value="InterPro"/>
</dbReference>
<dbReference type="Proteomes" id="UP000239735">
    <property type="component" value="Unassembled WGS sequence"/>
</dbReference>
<evidence type="ECO:0000256" key="1">
    <source>
        <dbReference type="SAM" id="SignalP"/>
    </source>
</evidence>
<dbReference type="InterPro" id="IPR050452">
    <property type="entry name" value="Metacaspase"/>
</dbReference>
<evidence type="ECO:0000259" key="2">
    <source>
        <dbReference type="Pfam" id="PF00656"/>
    </source>
</evidence>
<feature type="chain" id="PRO_5014627726" evidence="1">
    <location>
        <begin position="23"/>
        <end position="795"/>
    </location>
</feature>
<feature type="domain" description="Peptidase C14 caspase" evidence="2">
    <location>
        <begin position="25"/>
        <end position="305"/>
    </location>
</feature>
<gene>
    <name evidence="3" type="ORF">SBA5_580050</name>
</gene>
<protein>
    <submittedName>
        <fullName evidence="3">Putative Peptidase C14 caspase catalytic subunit p20</fullName>
    </submittedName>
</protein>
<dbReference type="PANTHER" id="PTHR48104">
    <property type="entry name" value="METACASPASE-4"/>
    <property type="match status" value="1"/>
</dbReference>
<feature type="signal peptide" evidence="1">
    <location>
        <begin position="1"/>
        <end position="22"/>
    </location>
</feature>
<keyword evidence="1" id="KW-0732">Signal</keyword>